<dbReference type="InterPro" id="IPR036291">
    <property type="entry name" value="NAD(P)-bd_dom_sf"/>
</dbReference>
<dbReference type="Gene3D" id="3.40.50.720">
    <property type="entry name" value="NAD(P)-binding Rossmann-like Domain"/>
    <property type="match status" value="1"/>
</dbReference>
<feature type="active site" description="Proton acceptor; for dehydratase activity" evidence="3">
    <location>
        <position position="146"/>
    </location>
</feature>
<evidence type="ECO:0000256" key="1">
    <source>
        <dbReference type="ARBA" id="ARBA00022450"/>
    </source>
</evidence>
<feature type="region of interest" description="N-terminal hotdog fold" evidence="3">
    <location>
        <begin position="100"/>
        <end position="234"/>
    </location>
</feature>
<dbReference type="EnsemblProtists" id="EOD30377">
    <property type="protein sequence ID" value="EOD30377"/>
    <property type="gene ID" value="EMIHUDRAFT_123144"/>
</dbReference>
<dbReference type="AlphaFoldDB" id="A0A0D3K3P2"/>
<dbReference type="GO" id="GO:0004312">
    <property type="term" value="F:fatty acid synthase activity"/>
    <property type="evidence" value="ECO:0007669"/>
    <property type="project" value="TreeGrafter"/>
</dbReference>
<dbReference type="InterPro" id="IPR049551">
    <property type="entry name" value="PKS_DH_C"/>
</dbReference>
<evidence type="ECO:0000313" key="5">
    <source>
        <dbReference type="EnsemblProtists" id="EOD30377"/>
    </source>
</evidence>
<feature type="active site" description="Proton donor; for dehydratase activity" evidence="3">
    <location>
        <position position="303"/>
    </location>
</feature>
<keyword evidence="1" id="KW-0596">Phosphopantetheine</keyword>
<reference evidence="5" key="2">
    <citation type="submission" date="2024-10" db="UniProtKB">
        <authorList>
            <consortium name="EnsemblProtists"/>
        </authorList>
    </citation>
    <scope>IDENTIFICATION</scope>
</reference>
<proteinExistence type="predicted"/>
<dbReference type="SUPFAM" id="SSF51735">
    <property type="entry name" value="NAD(P)-binding Rossmann-fold domains"/>
    <property type="match status" value="1"/>
</dbReference>
<name>A0A0D3K3P2_EMIH1</name>
<dbReference type="HOGENOM" id="CLU_682567_0_0_1"/>
<dbReference type="STRING" id="2903.R1D5R2"/>
<keyword evidence="2" id="KW-0597">Phosphoprotein</keyword>
<dbReference type="GeneID" id="17275652"/>
<dbReference type="InterPro" id="IPR013968">
    <property type="entry name" value="PKS_KR"/>
</dbReference>
<sequence length="404" mass="43783">MEHAPEWTQHALRQLAARARRLVLHGLPLELFDLESEAVAAFRYLQSGSNSGKVVLRVAFLEQSAHGSHIVTGGSGGLALVTAGWLVGRGASAVVLSSRSGRVGAAQADTSAGSVASCALLAARCDASEPADRSMSPVEFHYQRGHQIGYVPLIAGTSYIALAREVMATYRAAPFRISDSKFHTFFFLDDETKADALQQISYHAETGNILIESNVDGAATVHAELRASFFEPAAIDALDTASAIRRCSRQVDAAEFYASIGNNYQGEFRTMTSSWVGENEVIAQIAFPNHKTAAFLRGCAWLDACNQPGVLLTQKDPSASQCLPDHMIGRPYFAARIASYEVLSTNLKQTRVMWGYHYAPEGEPALMRAYNASGKCVVQIHGGEMGELAPGFLESRRAQRHIYE</sequence>
<keyword evidence="6" id="KW-1185">Reference proteome</keyword>
<accession>A0A0D3K3P2</accession>
<feature type="domain" description="PKS/mFAS DH" evidence="4">
    <location>
        <begin position="100"/>
        <end position="394"/>
    </location>
</feature>
<dbReference type="Gene3D" id="3.90.180.10">
    <property type="entry name" value="Medium-chain alcohol dehydrogenases, catalytic domain"/>
    <property type="match status" value="1"/>
</dbReference>
<dbReference type="GO" id="GO:0006633">
    <property type="term" value="P:fatty acid biosynthetic process"/>
    <property type="evidence" value="ECO:0007669"/>
    <property type="project" value="TreeGrafter"/>
</dbReference>
<dbReference type="KEGG" id="ehx:EMIHUDRAFT_123144"/>
<dbReference type="RefSeq" id="XP_005782806.1">
    <property type="nucleotide sequence ID" value="XM_005782749.1"/>
</dbReference>
<evidence type="ECO:0000256" key="3">
    <source>
        <dbReference type="PROSITE-ProRule" id="PRU01363"/>
    </source>
</evidence>
<dbReference type="Proteomes" id="UP000013827">
    <property type="component" value="Unassembled WGS sequence"/>
</dbReference>
<dbReference type="InterPro" id="IPR049900">
    <property type="entry name" value="PKS_mFAS_DH"/>
</dbReference>
<protein>
    <recommendedName>
        <fullName evidence="4">PKS/mFAS DH domain-containing protein</fullName>
    </recommendedName>
</protein>
<dbReference type="PANTHER" id="PTHR43775">
    <property type="entry name" value="FATTY ACID SYNTHASE"/>
    <property type="match status" value="1"/>
</dbReference>
<evidence type="ECO:0000313" key="6">
    <source>
        <dbReference type="Proteomes" id="UP000013827"/>
    </source>
</evidence>
<evidence type="ECO:0000259" key="4">
    <source>
        <dbReference type="PROSITE" id="PS52019"/>
    </source>
</evidence>
<reference evidence="6" key="1">
    <citation type="journal article" date="2013" name="Nature">
        <title>Pan genome of the phytoplankton Emiliania underpins its global distribution.</title>
        <authorList>
            <person name="Read B.A."/>
            <person name="Kegel J."/>
            <person name="Klute M.J."/>
            <person name="Kuo A."/>
            <person name="Lefebvre S.C."/>
            <person name="Maumus F."/>
            <person name="Mayer C."/>
            <person name="Miller J."/>
            <person name="Monier A."/>
            <person name="Salamov A."/>
            <person name="Young J."/>
            <person name="Aguilar M."/>
            <person name="Claverie J.M."/>
            <person name="Frickenhaus S."/>
            <person name="Gonzalez K."/>
            <person name="Herman E.K."/>
            <person name="Lin Y.C."/>
            <person name="Napier J."/>
            <person name="Ogata H."/>
            <person name="Sarno A.F."/>
            <person name="Shmutz J."/>
            <person name="Schroeder D."/>
            <person name="de Vargas C."/>
            <person name="Verret F."/>
            <person name="von Dassow P."/>
            <person name="Valentin K."/>
            <person name="Van de Peer Y."/>
            <person name="Wheeler G."/>
            <person name="Dacks J.B."/>
            <person name="Delwiche C.F."/>
            <person name="Dyhrman S.T."/>
            <person name="Glockner G."/>
            <person name="John U."/>
            <person name="Richards T."/>
            <person name="Worden A.Z."/>
            <person name="Zhang X."/>
            <person name="Grigoriev I.V."/>
            <person name="Allen A.E."/>
            <person name="Bidle K."/>
            <person name="Borodovsky M."/>
            <person name="Bowler C."/>
            <person name="Brownlee C."/>
            <person name="Cock J.M."/>
            <person name="Elias M."/>
            <person name="Gladyshev V.N."/>
            <person name="Groth M."/>
            <person name="Guda C."/>
            <person name="Hadaegh A."/>
            <person name="Iglesias-Rodriguez M.D."/>
            <person name="Jenkins J."/>
            <person name="Jones B.M."/>
            <person name="Lawson T."/>
            <person name="Leese F."/>
            <person name="Lindquist E."/>
            <person name="Lobanov A."/>
            <person name="Lomsadze A."/>
            <person name="Malik S.B."/>
            <person name="Marsh M.E."/>
            <person name="Mackinder L."/>
            <person name="Mock T."/>
            <person name="Mueller-Roeber B."/>
            <person name="Pagarete A."/>
            <person name="Parker M."/>
            <person name="Probert I."/>
            <person name="Quesneville H."/>
            <person name="Raines C."/>
            <person name="Rensing S.A."/>
            <person name="Riano-Pachon D.M."/>
            <person name="Richier S."/>
            <person name="Rokitta S."/>
            <person name="Shiraiwa Y."/>
            <person name="Soanes D.M."/>
            <person name="van der Giezen M."/>
            <person name="Wahlund T.M."/>
            <person name="Williams B."/>
            <person name="Wilson W."/>
            <person name="Wolfe G."/>
            <person name="Wurch L.L."/>
        </authorList>
    </citation>
    <scope>NUCLEOTIDE SEQUENCE</scope>
</reference>
<dbReference type="InterPro" id="IPR050091">
    <property type="entry name" value="PKS_NRPS_Biosynth_Enz"/>
</dbReference>
<dbReference type="Gene3D" id="3.10.129.110">
    <property type="entry name" value="Polyketide synthase dehydratase"/>
    <property type="match status" value="1"/>
</dbReference>
<dbReference type="Pfam" id="PF14765">
    <property type="entry name" value="PS-DH"/>
    <property type="match status" value="1"/>
</dbReference>
<evidence type="ECO:0000256" key="2">
    <source>
        <dbReference type="ARBA" id="ARBA00022553"/>
    </source>
</evidence>
<dbReference type="Pfam" id="PF08659">
    <property type="entry name" value="KR"/>
    <property type="match status" value="1"/>
</dbReference>
<dbReference type="PANTHER" id="PTHR43775:SF37">
    <property type="entry name" value="SI:DKEY-61P9.11"/>
    <property type="match status" value="1"/>
</dbReference>
<organism evidence="5 6">
    <name type="scientific">Emiliania huxleyi (strain CCMP1516)</name>
    <dbReference type="NCBI Taxonomy" id="280463"/>
    <lineage>
        <taxon>Eukaryota</taxon>
        <taxon>Haptista</taxon>
        <taxon>Haptophyta</taxon>
        <taxon>Prymnesiophyceae</taxon>
        <taxon>Isochrysidales</taxon>
        <taxon>Noelaerhabdaceae</taxon>
        <taxon>Emiliania</taxon>
    </lineage>
</organism>
<feature type="region of interest" description="C-terminal hotdog fold" evidence="3">
    <location>
        <begin position="248"/>
        <end position="394"/>
    </location>
</feature>
<dbReference type="PROSITE" id="PS52019">
    <property type="entry name" value="PKS_MFAS_DH"/>
    <property type="match status" value="1"/>
</dbReference>
<dbReference type="PaxDb" id="2903-EOD30377"/>
<dbReference type="InterPro" id="IPR042104">
    <property type="entry name" value="PKS_dehydratase_sf"/>
</dbReference>